<evidence type="ECO:0000256" key="2">
    <source>
        <dbReference type="SAM" id="SignalP"/>
    </source>
</evidence>
<evidence type="ECO:0008006" key="5">
    <source>
        <dbReference type="Google" id="ProtNLM"/>
    </source>
</evidence>
<dbReference type="Gene3D" id="3.40.190.10">
    <property type="entry name" value="Periplasmic binding protein-like II"/>
    <property type="match status" value="2"/>
</dbReference>
<dbReference type="EMBL" id="NJIH01000004">
    <property type="protein sequence ID" value="OWT62077.1"/>
    <property type="molecule type" value="Genomic_DNA"/>
</dbReference>
<sequence length="359" mass="40237">MMMSTRNLLISAILLLYPLAAPAAQSYPVDDAQLYANAKSHEDGKIVWYLNQPLEPLRLVANEFERQYPGMKVELQRAVGGQLLQKFVRESDAKQNIADLVQISDPVMMRDLAQGNYLAHWKVPTHDRIPAGYRIGDQAYSAIITDMAIPYNANKLTPEEVAILQKGWDGVLDPRFKGRFAVSSSRSGIGYAGLSMFLDPALKDRYGEKFLAKVIQQKPAVYSDGAMALDRVVAGEQDFFFWFTEGPSVTKWMQGAPLRWIEPSPRPAYPNALQGISAAAPHPNGARLFQDWLTSDAGAKALQDKYGVRTSLEGVPDTRKAAQQPWSPKPKDYHIDLQRWAKNYSATQNLWAKILKENR</sequence>
<keyword evidence="1 2" id="KW-0732">Signal</keyword>
<organism evidence="3 4">
    <name type="scientific">Candidimonas nitroreducens</name>
    <dbReference type="NCBI Taxonomy" id="683354"/>
    <lineage>
        <taxon>Bacteria</taxon>
        <taxon>Pseudomonadati</taxon>
        <taxon>Pseudomonadota</taxon>
        <taxon>Betaproteobacteria</taxon>
        <taxon>Burkholderiales</taxon>
        <taxon>Alcaligenaceae</taxon>
        <taxon>Candidimonas</taxon>
    </lineage>
</organism>
<dbReference type="PANTHER" id="PTHR30006:SF25">
    <property type="entry name" value="PHOSPHOGLYCERATE TRANSPORT REGULATORY PROTEIN PGTC"/>
    <property type="match status" value="1"/>
</dbReference>
<feature type="signal peptide" evidence="2">
    <location>
        <begin position="1"/>
        <end position="23"/>
    </location>
</feature>
<reference evidence="4" key="1">
    <citation type="submission" date="2017-06" db="EMBL/GenBank/DDBJ databases">
        <title>Herbaspirillum phytohormonus sp. nov., isolated from the root nodule of Robinia pseudoacacia in lead-zinc mine.</title>
        <authorList>
            <person name="Fan M."/>
            <person name="Lin Y."/>
        </authorList>
    </citation>
    <scope>NUCLEOTIDE SEQUENCE [LARGE SCALE GENOMIC DNA]</scope>
    <source>
        <strain evidence="4">SC-089</strain>
    </source>
</reference>
<dbReference type="Proteomes" id="UP000214603">
    <property type="component" value="Unassembled WGS sequence"/>
</dbReference>
<accession>A0A225ML31</accession>
<gene>
    <name evidence="3" type="ORF">CEY11_09755</name>
</gene>
<dbReference type="PANTHER" id="PTHR30006">
    <property type="entry name" value="THIAMINE-BINDING PERIPLASMIC PROTEIN-RELATED"/>
    <property type="match status" value="1"/>
</dbReference>
<dbReference type="Pfam" id="PF13531">
    <property type="entry name" value="SBP_bac_11"/>
    <property type="match status" value="1"/>
</dbReference>
<dbReference type="SUPFAM" id="SSF53850">
    <property type="entry name" value="Periplasmic binding protein-like II"/>
    <property type="match status" value="1"/>
</dbReference>
<protein>
    <recommendedName>
        <fullName evidence="5">ABC transporter substrate-binding protein</fullName>
    </recommendedName>
</protein>
<evidence type="ECO:0000256" key="1">
    <source>
        <dbReference type="ARBA" id="ARBA00022729"/>
    </source>
</evidence>
<feature type="chain" id="PRO_5012646423" description="ABC transporter substrate-binding protein" evidence="2">
    <location>
        <begin position="24"/>
        <end position="359"/>
    </location>
</feature>
<keyword evidence="4" id="KW-1185">Reference proteome</keyword>
<evidence type="ECO:0000313" key="4">
    <source>
        <dbReference type="Proteomes" id="UP000214603"/>
    </source>
</evidence>
<dbReference type="AlphaFoldDB" id="A0A225ML31"/>
<comment type="caution">
    <text evidence="3">The sequence shown here is derived from an EMBL/GenBank/DDBJ whole genome shotgun (WGS) entry which is preliminary data.</text>
</comment>
<proteinExistence type="predicted"/>
<dbReference type="GO" id="GO:0030288">
    <property type="term" value="C:outer membrane-bounded periplasmic space"/>
    <property type="evidence" value="ECO:0007669"/>
    <property type="project" value="TreeGrafter"/>
</dbReference>
<name>A0A225ML31_9BURK</name>
<evidence type="ECO:0000313" key="3">
    <source>
        <dbReference type="EMBL" id="OWT62077.1"/>
    </source>
</evidence>